<dbReference type="InterPro" id="IPR017900">
    <property type="entry name" value="4Fe4S_Fe_S_CS"/>
</dbReference>
<dbReference type="InterPro" id="IPR013783">
    <property type="entry name" value="Ig-like_fold"/>
</dbReference>
<keyword evidence="3" id="KW-0479">Metal-binding</keyword>
<dbReference type="PANTHER" id="PTHR30176:SF3">
    <property type="entry name" value="FERREDOXIN-TYPE PROTEIN NAPH"/>
    <property type="match status" value="1"/>
</dbReference>
<keyword evidence="2" id="KW-0004">4Fe-4S</keyword>
<dbReference type="Gene3D" id="2.60.40.10">
    <property type="entry name" value="Immunoglobulins"/>
    <property type="match status" value="1"/>
</dbReference>
<feature type="transmembrane region" description="Helical" evidence="7">
    <location>
        <begin position="84"/>
        <end position="110"/>
    </location>
</feature>
<evidence type="ECO:0000256" key="1">
    <source>
        <dbReference type="ARBA" id="ARBA00022448"/>
    </source>
</evidence>
<evidence type="ECO:0000259" key="8">
    <source>
        <dbReference type="PROSITE" id="PS51379"/>
    </source>
</evidence>
<feature type="transmembrane region" description="Helical" evidence="7">
    <location>
        <begin position="37"/>
        <end position="55"/>
    </location>
</feature>
<keyword evidence="7" id="KW-1133">Transmembrane helix</keyword>
<feature type="domain" description="4Fe-4S ferredoxin-type" evidence="8">
    <location>
        <begin position="261"/>
        <end position="289"/>
    </location>
</feature>
<dbReference type="InterPro" id="IPR014116">
    <property type="entry name" value="Cyt_c_oxidase_cbb3_FixG"/>
</dbReference>
<dbReference type="Proteomes" id="UP000232721">
    <property type="component" value="Chromosome"/>
</dbReference>
<sequence length="473" mass="54344">METPKNEQFRDSIGTIDKSGNRSWVFPKKPSGKFYKYRSYVSYFLLAFLLAAPFIKINGNQFLLFNVIERKFNIFGFPFWPQDFYLLVISMIVGVVFIILFTVIFGRIFCGWICPQTIFLEMVFRKVEYWIDGDRGKQIRLDKQAWNADKIRKRLLKWFIFFVISFLIANVFLAYLIGGDTLITYITGSPLDNTSTLISLIIFTCVFYFIFAWFREQVCIIACPYGRLQGVLLDNKTINVAYDHKRGEREAGRSKFKKNEDREAIGKGDCIDCKQCVVVCPTGIDIRNGTQLECVNCTACIDECDHMMESVGLPKGLIRYESEENIEKKKPFKLNARIKGYSAVLFILVGVLIGMLFLRNDVEATILRLPGQLYQHKENNIISNVYTFKVINKTTKDINDVSYKLMSQKGTIKLVTNQDFSIPKQGLAEGTLFIEINSSALKKDKIKLEIGVYSGDELIETTITNFLGPRSYK</sequence>
<dbReference type="NCBIfam" id="TIGR02745">
    <property type="entry name" value="ccoG_rdxA_fixG"/>
    <property type="match status" value="1"/>
</dbReference>
<keyword evidence="4" id="KW-0249">Electron transport</keyword>
<dbReference type="PANTHER" id="PTHR30176">
    <property type="entry name" value="FERREDOXIN-TYPE PROTEIN NAPH"/>
    <property type="match status" value="1"/>
</dbReference>
<keyword evidence="7" id="KW-0472">Membrane</keyword>
<name>A0ABM6PZ68_9FLAO</name>
<keyword evidence="5" id="KW-0408">Iron</keyword>
<evidence type="ECO:0000256" key="5">
    <source>
        <dbReference type="ARBA" id="ARBA00023004"/>
    </source>
</evidence>
<evidence type="ECO:0000256" key="6">
    <source>
        <dbReference type="ARBA" id="ARBA00023014"/>
    </source>
</evidence>
<protein>
    <submittedName>
        <fullName evidence="9">Cytochrome c oxidase accessory protein CcoG</fullName>
    </submittedName>
</protein>
<dbReference type="SUPFAM" id="SSF54862">
    <property type="entry name" value="4Fe-4S ferredoxins"/>
    <property type="match status" value="1"/>
</dbReference>
<feature type="transmembrane region" description="Helical" evidence="7">
    <location>
        <begin position="158"/>
        <end position="177"/>
    </location>
</feature>
<dbReference type="PROSITE" id="PS00198">
    <property type="entry name" value="4FE4S_FER_1"/>
    <property type="match status" value="1"/>
</dbReference>
<reference evidence="9 10" key="1">
    <citation type="submission" date="2017-02" db="EMBL/GenBank/DDBJ databases">
        <title>Trade-off between light-utilization and light-protection in marine flavobacteria.</title>
        <authorList>
            <person name="Kumagai Y."/>
            <person name="Yoshizawa S."/>
            <person name="Kogure K."/>
            <person name="Iwasaki W."/>
        </authorList>
    </citation>
    <scope>NUCLEOTIDE SEQUENCE [LARGE SCALE GENOMIC DNA]</scope>
    <source>
        <strain evidence="9 10">KCTC 23670</strain>
    </source>
</reference>
<evidence type="ECO:0000256" key="3">
    <source>
        <dbReference type="ARBA" id="ARBA00022723"/>
    </source>
</evidence>
<dbReference type="InterPro" id="IPR032879">
    <property type="entry name" value="FixG_C"/>
</dbReference>
<feature type="transmembrane region" description="Helical" evidence="7">
    <location>
        <begin position="338"/>
        <end position="358"/>
    </location>
</feature>
<dbReference type="Pfam" id="PF13746">
    <property type="entry name" value="Fer4_18"/>
    <property type="match status" value="1"/>
</dbReference>
<evidence type="ECO:0000313" key="10">
    <source>
        <dbReference type="Proteomes" id="UP000232721"/>
    </source>
</evidence>
<evidence type="ECO:0000256" key="2">
    <source>
        <dbReference type="ARBA" id="ARBA00022485"/>
    </source>
</evidence>
<keyword evidence="6" id="KW-0411">Iron-sulfur</keyword>
<organism evidence="9 10">
    <name type="scientific">Polaribacter sejongensis</name>
    <dbReference type="NCBI Taxonomy" id="985043"/>
    <lineage>
        <taxon>Bacteria</taxon>
        <taxon>Pseudomonadati</taxon>
        <taxon>Bacteroidota</taxon>
        <taxon>Flavobacteriia</taxon>
        <taxon>Flavobacteriales</taxon>
        <taxon>Flavobacteriaceae</taxon>
    </lineage>
</organism>
<evidence type="ECO:0000313" key="9">
    <source>
        <dbReference type="EMBL" id="AUC22132.1"/>
    </source>
</evidence>
<evidence type="ECO:0000256" key="7">
    <source>
        <dbReference type="SAM" id="Phobius"/>
    </source>
</evidence>
<keyword evidence="7" id="KW-0812">Transmembrane</keyword>
<evidence type="ECO:0000256" key="4">
    <source>
        <dbReference type="ARBA" id="ARBA00022982"/>
    </source>
</evidence>
<accession>A0ABM6PZ68</accession>
<dbReference type="Pfam" id="PF11614">
    <property type="entry name" value="FixG_C"/>
    <property type="match status" value="1"/>
</dbReference>
<dbReference type="InterPro" id="IPR017896">
    <property type="entry name" value="4Fe4S_Fe-S-bd"/>
</dbReference>
<dbReference type="Pfam" id="PF12801">
    <property type="entry name" value="Fer4_5"/>
    <property type="match status" value="1"/>
</dbReference>
<dbReference type="InterPro" id="IPR051684">
    <property type="entry name" value="Electron_Trans/Redox"/>
</dbReference>
<dbReference type="RefSeq" id="WP_208891087.1">
    <property type="nucleotide sequence ID" value="NZ_CP019336.1"/>
</dbReference>
<feature type="transmembrane region" description="Helical" evidence="7">
    <location>
        <begin position="197"/>
        <end position="214"/>
    </location>
</feature>
<keyword evidence="10" id="KW-1185">Reference proteome</keyword>
<dbReference type="PROSITE" id="PS51379">
    <property type="entry name" value="4FE4S_FER_2"/>
    <property type="match status" value="1"/>
</dbReference>
<dbReference type="Gene3D" id="3.30.70.20">
    <property type="match status" value="1"/>
</dbReference>
<dbReference type="EMBL" id="CP019336">
    <property type="protein sequence ID" value="AUC22132.1"/>
    <property type="molecule type" value="Genomic_DNA"/>
</dbReference>
<proteinExistence type="predicted"/>
<keyword evidence="1" id="KW-0813">Transport</keyword>
<gene>
    <name evidence="9" type="ORF">BTO15_08505</name>
</gene>